<feature type="compositionally biased region" description="Gly residues" evidence="2">
    <location>
        <begin position="889"/>
        <end position="900"/>
    </location>
</feature>
<dbReference type="PANTHER" id="PTHR21255">
    <property type="entry name" value="T-COMPLEX-ASSOCIATED-TESTIS-EXPRESSED 1/ DYNEIN LIGHT CHAIN"/>
    <property type="match status" value="1"/>
</dbReference>
<feature type="compositionally biased region" description="Gly residues" evidence="2">
    <location>
        <begin position="915"/>
        <end position="934"/>
    </location>
</feature>
<dbReference type="GO" id="GO:0007018">
    <property type="term" value="P:microtubule-based movement"/>
    <property type="evidence" value="ECO:0007669"/>
    <property type="project" value="TreeGrafter"/>
</dbReference>
<feature type="compositionally biased region" description="Gly residues" evidence="2">
    <location>
        <begin position="865"/>
        <end position="876"/>
    </location>
</feature>
<feature type="compositionally biased region" description="Polar residues" evidence="2">
    <location>
        <begin position="405"/>
        <end position="422"/>
    </location>
</feature>
<feature type="compositionally biased region" description="Pro residues" evidence="2">
    <location>
        <begin position="937"/>
        <end position="951"/>
    </location>
</feature>
<dbReference type="InterPro" id="IPR038586">
    <property type="entry name" value="Tctex-1-like_sf"/>
</dbReference>
<feature type="compositionally biased region" description="Polar residues" evidence="2">
    <location>
        <begin position="316"/>
        <end position="334"/>
    </location>
</feature>
<feature type="compositionally biased region" description="Low complexity" evidence="2">
    <location>
        <begin position="263"/>
        <end position="283"/>
    </location>
</feature>
<dbReference type="GO" id="GO:0005737">
    <property type="term" value="C:cytoplasm"/>
    <property type="evidence" value="ECO:0007669"/>
    <property type="project" value="TreeGrafter"/>
</dbReference>
<feature type="compositionally biased region" description="Low complexity" evidence="2">
    <location>
        <begin position="651"/>
        <end position="663"/>
    </location>
</feature>
<dbReference type="Proteomes" id="UP001159428">
    <property type="component" value="Unassembled WGS sequence"/>
</dbReference>
<dbReference type="InterPro" id="IPR005334">
    <property type="entry name" value="Tctex-1-like"/>
</dbReference>
<sequence>MMATMNLNTITAFLVSTRSLSDPPKYSRPTWMSDESEPLILLDSRSGYSDMGTSALNTPDRERKNLGLDFYEGLNKSPGTSLVDARKVKKHSNPPLANLFSVNSVESADCADGPVPPKPSQPISMPSSLQNLFGPPQNQKLEKPSSGSKSFSSERPRPFALPMSPLAREESSSNSRSFPAPRVSRSAPCSPEQERRNTLRQISDPVTPSPENAAVLPSKPGTRQRKTSANIPLSKNSSDSPSGNSRFAVDTTSRTPTVQEAESLLSPSRRKSSSGSSRLLVSSDPQAPAVNSSAQVAQAPLADENFSIETPAPSKPVNTPISRFNVAKRSNSVIDSEREDKPLVSSNIPNYGLTDSSPPPSRFKVNCPQKISQETKQQSEDEEEPDSFQLLTVDGGSTECRGKNFSVTSDSSKSQKIMTTSSQEEKKRHKVQSESTPIEEENETSSPSIYGVVAAHSLSKDIKQKSLHLIKVKRRHGDWGQFDLTHAWSPEDPSSNMGSRHGSGLARETTLVDDNLTMARPFVMEPLRTFQEHRVIPIIQHVLETNLAEQKYDPVFCKDVTVKITEEIKERVKKLCYPRYKFVCHVIVGDVNKQDVRVVSRAVVSAYMAHAKLACKTLCVFFVFVFACFYLRSSSLTKKMENPNEDQDQMSTSSTLTGSSGRSVPVEDVHVEFSELSYVANATGSNERVTDQASSTPGDGVAPHNTNVIGDINCEVDTEVRHQRSQVNGNQPPVMSETNMMRKRIPTIVVVFAWKMFRMRTVNGIDYPAALTSSKQPSTNDDVSDTWENHPLQTFPQHSKVLSLCCEICGEEEVFMKSLCCNSEYHQDCLNQCREEGHTNCLYCRCPMQEGGGRNGGGEDDSRSNGGGRGRGGGLDGARVDDDAVGENNNGGGTDSQGGGDGRESGDRGGDEGDPGGGGDDGGGCGGGGCGGGSPLPSQPPPPPPPPPPSPFLQLLLPPLNPLLFPPQPPSADDGDEEEDFERRVDYQGGNENSGNFFSHGKGMGRKFLQFFCNRYICSLYYTHTHDFLNVINSFQRGRTVQKMEDSREILTNNQDDNEVATHGRRHTPVEGIHWDPTERHTYQLPIQEELELSI</sequence>
<feature type="compositionally biased region" description="Polar residues" evidence="2">
    <location>
        <begin position="199"/>
        <end position="210"/>
    </location>
</feature>
<dbReference type="CDD" id="cd16449">
    <property type="entry name" value="RING-HC"/>
    <property type="match status" value="1"/>
</dbReference>
<dbReference type="GO" id="GO:0005868">
    <property type="term" value="C:cytoplasmic dynein complex"/>
    <property type="evidence" value="ECO:0007669"/>
    <property type="project" value="TreeGrafter"/>
</dbReference>
<feature type="region of interest" description="Disordered" evidence="2">
    <location>
        <begin position="852"/>
        <end position="982"/>
    </location>
</feature>
<feature type="compositionally biased region" description="Pro residues" evidence="2">
    <location>
        <begin position="959"/>
        <end position="970"/>
    </location>
</feature>
<dbReference type="AlphaFoldDB" id="A0AAU9VNW5"/>
<evidence type="ECO:0000256" key="2">
    <source>
        <dbReference type="SAM" id="MobiDB-lite"/>
    </source>
</evidence>
<evidence type="ECO:0008006" key="5">
    <source>
        <dbReference type="Google" id="ProtNLM"/>
    </source>
</evidence>
<evidence type="ECO:0000313" key="3">
    <source>
        <dbReference type="EMBL" id="CAH3035393.1"/>
    </source>
</evidence>
<feature type="compositionally biased region" description="Polar residues" evidence="2">
    <location>
        <begin position="250"/>
        <end position="260"/>
    </location>
</feature>
<proteinExistence type="inferred from homology"/>
<dbReference type="CDD" id="cd21451">
    <property type="entry name" value="DLC-like_TCTEX1D"/>
    <property type="match status" value="1"/>
</dbReference>
<organism evidence="3 4">
    <name type="scientific">Pocillopora meandrina</name>
    <dbReference type="NCBI Taxonomy" id="46732"/>
    <lineage>
        <taxon>Eukaryota</taxon>
        <taxon>Metazoa</taxon>
        <taxon>Cnidaria</taxon>
        <taxon>Anthozoa</taxon>
        <taxon>Hexacorallia</taxon>
        <taxon>Scleractinia</taxon>
        <taxon>Astrocoeniina</taxon>
        <taxon>Pocilloporidae</taxon>
        <taxon>Pocillopora</taxon>
    </lineage>
</organism>
<feature type="compositionally biased region" description="Polar residues" evidence="2">
    <location>
        <begin position="344"/>
        <end position="356"/>
    </location>
</feature>
<feature type="compositionally biased region" description="Basic and acidic residues" evidence="2">
    <location>
        <begin position="901"/>
        <end position="911"/>
    </location>
</feature>
<feature type="compositionally biased region" description="Polar residues" evidence="2">
    <location>
        <begin position="684"/>
        <end position="697"/>
    </location>
</feature>
<protein>
    <recommendedName>
        <fullName evidence="5">RING-type domain-containing protein</fullName>
    </recommendedName>
</protein>
<reference evidence="3 4" key="1">
    <citation type="submission" date="2022-05" db="EMBL/GenBank/DDBJ databases">
        <authorList>
            <consortium name="Genoscope - CEA"/>
            <person name="William W."/>
        </authorList>
    </citation>
    <scope>NUCLEOTIDE SEQUENCE [LARGE SCALE GENOMIC DNA]</scope>
</reference>
<dbReference type="Pfam" id="PF03645">
    <property type="entry name" value="Tctex-1"/>
    <property type="match status" value="1"/>
</dbReference>
<evidence type="ECO:0000313" key="4">
    <source>
        <dbReference type="Proteomes" id="UP001159428"/>
    </source>
</evidence>
<dbReference type="EMBL" id="CALNXJ010000003">
    <property type="protein sequence ID" value="CAH3035393.1"/>
    <property type="molecule type" value="Genomic_DNA"/>
</dbReference>
<comment type="similarity">
    <text evidence="1">Belongs to the dynein light chain Tctex-type family.</text>
</comment>
<feature type="region of interest" description="Disordered" evidence="2">
    <location>
        <begin position="107"/>
        <end position="445"/>
    </location>
</feature>
<feature type="compositionally biased region" description="Low complexity" evidence="2">
    <location>
        <begin position="234"/>
        <end position="245"/>
    </location>
</feature>
<dbReference type="Gene3D" id="3.30.1140.40">
    <property type="entry name" value="Tctex-1"/>
    <property type="match status" value="1"/>
</dbReference>
<keyword evidence="4" id="KW-1185">Reference proteome</keyword>
<accession>A0AAU9VNW5</accession>
<evidence type="ECO:0000256" key="1">
    <source>
        <dbReference type="ARBA" id="ARBA00005361"/>
    </source>
</evidence>
<name>A0AAU9VNW5_9CNID</name>
<gene>
    <name evidence="3" type="ORF">PMEA_00017279</name>
</gene>
<feature type="compositionally biased region" description="Polar residues" evidence="2">
    <location>
        <begin position="121"/>
        <end position="139"/>
    </location>
</feature>
<feature type="region of interest" description="Disordered" evidence="2">
    <location>
        <begin position="684"/>
        <end position="704"/>
    </location>
</feature>
<comment type="caution">
    <text evidence="3">The sequence shown here is derived from an EMBL/GenBank/DDBJ whole genome shotgun (WGS) entry which is preliminary data.</text>
</comment>
<feature type="region of interest" description="Disordered" evidence="2">
    <location>
        <begin position="640"/>
        <end position="663"/>
    </location>
</feature>
<dbReference type="GO" id="GO:0045505">
    <property type="term" value="F:dynein intermediate chain binding"/>
    <property type="evidence" value="ECO:0007669"/>
    <property type="project" value="TreeGrafter"/>
</dbReference>
<dbReference type="PANTHER" id="PTHR21255:SF23">
    <property type="entry name" value="DYNEIN LIGHT CHAIN"/>
    <property type="match status" value="1"/>
</dbReference>